<dbReference type="PANTHER" id="PTHR35192:SF2">
    <property type="entry name" value="APPLE DOMAIN-CONTAINING PROTEIN"/>
    <property type="match status" value="1"/>
</dbReference>
<evidence type="ECO:0000259" key="2">
    <source>
        <dbReference type="Pfam" id="PF21671"/>
    </source>
</evidence>
<gene>
    <name evidence="3" type="ORF">V565_013120</name>
</gene>
<proteinExistence type="predicted"/>
<keyword evidence="1" id="KW-0732">Signal</keyword>
<reference evidence="3 4" key="1">
    <citation type="submission" date="2013-12" db="EMBL/GenBank/DDBJ databases">
        <authorList>
            <person name="Cubeta M."/>
            <person name="Pakala S."/>
            <person name="Fedorova N."/>
            <person name="Thomas E."/>
            <person name="Dean R."/>
            <person name="Jabaji S."/>
            <person name="Neate S."/>
            <person name="Toda T."/>
            <person name="Tavantzis S."/>
            <person name="Vilgalys R."/>
            <person name="Bharathan N."/>
            <person name="Pakala S."/>
            <person name="Losada L.S."/>
            <person name="Zafar N."/>
            <person name="Nierman W."/>
        </authorList>
    </citation>
    <scope>NUCLEOTIDE SEQUENCE [LARGE SCALE GENOMIC DNA]</scope>
    <source>
        <strain evidence="3 4">123E</strain>
    </source>
</reference>
<name>A0A074S5S8_9AGAM</name>
<sequence>MRSFHTLFALFALPSFVASRIATPHKRAIDTCANIDLPLNVLNVLDIRLQVCACVGATSALIKENSSLYVASKVLGEADVKSKLVAAIQTGQGKSICTYPDYAIAACSTKDLCYFNCPKDRVKVKGQCVCKPGYHDCNGKCVPASQVCSSQGPKPPTGGCPKCRSVHPISGEKNKRNGRGTPNWARRSLSSAHCPIGTEMCGVPGRPDAWECLKVEQDLESCGGCAFPFFPGQEPGVDCSAIPGADVVSCNQGLCEVTVCLPGWTISADGHACEPNEHAKSRTFISIGRANKENPDADGVRMAAW</sequence>
<dbReference type="Proteomes" id="UP000027456">
    <property type="component" value="Unassembled WGS sequence"/>
</dbReference>
<dbReference type="STRING" id="1423351.A0A074S5S8"/>
<evidence type="ECO:0000313" key="3">
    <source>
        <dbReference type="EMBL" id="KEP54736.1"/>
    </source>
</evidence>
<dbReference type="AlphaFoldDB" id="A0A074S5S8"/>
<dbReference type="Pfam" id="PF21671">
    <property type="entry name" value="CPL1-like"/>
    <property type="match status" value="1"/>
</dbReference>
<dbReference type="HOGENOM" id="CLU_063728_0_0_1"/>
<organism evidence="3 4">
    <name type="scientific">Rhizoctonia solani 123E</name>
    <dbReference type="NCBI Taxonomy" id="1423351"/>
    <lineage>
        <taxon>Eukaryota</taxon>
        <taxon>Fungi</taxon>
        <taxon>Dikarya</taxon>
        <taxon>Basidiomycota</taxon>
        <taxon>Agaricomycotina</taxon>
        <taxon>Agaricomycetes</taxon>
        <taxon>Cantharellales</taxon>
        <taxon>Ceratobasidiaceae</taxon>
        <taxon>Rhizoctonia</taxon>
    </lineage>
</organism>
<dbReference type="InterPro" id="IPR048661">
    <property type="entry name" value="CPL1-like"/>
</dbReference>
<dbReference type="InterPro" id="IPR038955">
    <property type="entry name" value="PriA/CPL1_fungi"/>
</dbReference>
<feature type="chain" id="PRO_5001698488" description="Protein CPL1-like domain-containing protein" evidence="1">
    <location>
        <begin position="20"/>
        <end position="305"/>
    </location>
</feature>
<accession>A0A074S5S8</accession>
<keyword evidence="4" id="KW-1185">Reference proteome</keyword>
<dbReference type="PANTHER" id="PTHR35192">
    <property type="entry name" value="PROTEIN, PUTATIVE-RELATED"/>
    <property type="match status" value="1"/>
</dbReference>
<feature type="signal peptide" evidence="1">
    <location>
        <begin position="1"/>
        <end position="19"/>
    </location>
</feature>
<dbReference type="EMBL" id="AZST01000019">
    <property type="protein sequence ID" value="KEP54736.1"/>
    <property type="molecule type" value="Genomic_DNA"/>
</dbReference>
<evidence type="ECO:0000256" key="1">
    <source>
        <dbReference type="SAM" id="SignalP"/>
    </source>
</evidence>
<protein>
    <recommendedName>
        <fullName evidence="2">Protein CPL1-like domain-containing protein</fullName>
    </recommendedName>
</protein>
<comment type="caution">
    <text evidence="3">The sequence shown here is derived from an EMBL/GenBank/DDBJ whole genome shotgun (WGS) entry which is preliminary data.</text>
</comment>
<feature type="domain" description="Protein CPL1-like" evidence="2">
    <location>
        <begin position="210"/>
        <end position="273"/>
    </location>
</feature>
<evidence type="ECO:0000313" key="4">
    <source>
        <dbReference type="Proteomes" id="UP000027456"/>
    </source>
</evidence>
<dbReference type="OrthoDB" id="439917at2759"/>